<name>A0A381YJ17_9ZZZZ</name>
<dbReference type="EMBL" id="UINC01018359">
    <property type="protein sequence ID" value="SVA77054.1"/>
    <property type="molecule type" value="Genomic_DNA"/>
</dbReference>
<reference evidence="1" key="1">
    <citation type="submission" date="2018-05" db="EMBL/GenBank/DDBJ databases">
        <authorList>
            <person name="Lanie J.A."/>
            <person name="Ng W.-L."/>
            <person name="Kazmierczak K.M."/>
            <person name="Andrzejewski T.M."/>
            <person name="Davidsen T.M."/>
            <person name="Wayne K.J."/>
            <person name="Tettelin H."/>
            <person name="Glass J.I."/>
            <person name="Rusch D."/>
            <person name="Podicherti R."/>
            <person name="Tsui H.-C.T."/>
            <person name="Winkler M.E."/>
        </authorList>
    </citation>
    <scope>NUCLEOTIDE SEQUENCE</scope>
</reference>
<evidence type="ECO:0000313" key="1">
    <source>
        <dbReference type="EMBL" id="SVA77054.1"/>
    </source>
</evidence>
<dbReference type="AlphaFoldDB" id="A0A381YJ17"/>
<dbReference type="NCBIfam" id="NF038353">
    <property type="entry name" value="FxLYD_dom"/>
    <property type="match status" value="1"/>
</dbReference>
<dbReference type="InterPro" id="IPR021834">
    <property type="entry name" value="DUF3426"/>
</dbReference>
<evidence type="ECO:0008006" key="2">
    <source>
        <dbReference type="Google" id="ProtNLM"/>
    </source>
</evidence>
<dbReference type="Pfam" id="PF11906">
    <property type="entry name" value="DUF3426"/>
    <property type="match status" value="1"/>
</dbReference>
<sequence>MLKIVAVFIVLLIFVIPGVWAEVYIENDYQYISNDDTIHIVGEIINDSNTPLNQVTVSAIIYSGENIIHEANTDTLTNLIMPGMKAVFDLQITENIGTIDNYLLDINYKVAYPKNQVIEITSSEMKYGPSQNLIIQGTVANHGDATANMINVIATLYDKDGNIVGVSKTSTEPDYLRANDESVFVIAILDGSESHEIVNYSLTAESEEYTAVPEFPFASGTLLMVSLSAYIILTKTPFQRTINYYKSHIFHNKW</sequence>
<proteinExistence type="predicted"/>
<organism evidence="1">
    <name type="scientific">marine metagenome</name>
    <dbReference type="NCBI Taxonomy" id="408172"/>
    <lineage>
        <taxon>unclassified sequences</taxon>
        <taxon>metagenomes</taxon>
        <taxon>ecological metagenomes</taxon>
    </lineage>
</organism>
<gene>
    <name evidence="1" type="ORF">METZ01_LOCUS129908</name>
</gene>
<protein>
    <recommendedName>
        <fullName evidence="2">DUF3426 domain-containing protein</fullName>
    </recommendedName>
</protein>
<accession>A0A381YJ17</accession>
<dbReference type="InterPro" id="IPR047676">
    <property type="entry name" value="FxLYD_dom"/>
</dbReference>